<accession>A0AA90SLQ4</accession>
<name>A0AA90SLQ4_9ACTN</name>
<reference evidence="1" key="1">
    <citation type="submission" date="2023-08" db="EMBL/GenBank/DDBJ databases">
        <title>The draft genome of Tsukamurella strandjordii strain 050030.</title>
        <authorList>
            <person name="Zhao F."/>
            <person name="Feng Y."/>
            <person name="Zong Z."/>
        </authorList>
    </citation>
    <scope>NUCLEOTIDE SEQUENCE</scope>
    <source>
        <strain evidence="1">050030</strain>
    </source>
</reference>
<comment type="caution">
    <text evidence="1">The sequence shown here is derived from an EMBL/GenBank/DDBJ whole genome shotgun (WGS) entry which is preliminary data.</text>
</comment>
<protein>
    <submittedName>
        <fullName evidence="1">Uncharacterized protein</fullName>
    </submittedName>
</protein>
<gene>
    <name evidence="1" type="ORF">Q7X28_10535</name>
</gene>
<proteinExistence type="predicted"/>
<evidence type="ECO:0000313" key="2">
    <source>
        <dbReference type="Proteomes" id="UP001178281"/>
    </source>
</evidence>
<keyword evidence="2" id="KW-1185">Reference proteome</keyword>
<sequence>MTDRPTTLSRVSARRRPGRAARGVAAVLAAGAVLLSAGCGNEPAQQTTSVTLPASFPKDEVPLVDGTLIDAGERSQDGVTVYNVTVQAQPGGYDAAKKKLTDAGYLALGDGPEGASRSAQFSGKGYVVTVSSVDGGAVPNAVYYSVSKG</sequence>
<dbReference type="AlphaFoldDB" id="A0AA90SLQ4"/>
<organism evidence="1 2">
    <name type="scientific">Tsukamurella strandjordii</name>
    <dbReference type="NCBI Taxonomy" id="147577"/>
    <lineage>
        <taxon>Bacteria</taxon>
        <taxon>Bacillati</taxon>
        <taxon>Actinomycetota</taxon>
        <taxon>Actinomycetes</taxon>
        <taxon>Mycobacteriales</taxon>
        <taxon>Tsukamurellaceae</taxon>
        <taxon>Tsukamurella</taxon>
    </lineage>
</organism>
<dbReference type="Proteomes" id="UP001178281">
    <property type="component" value="Unassembled WGS sequence"/>
</dbReference>
<dbReference type="RefSeq" id="WP_305111261.1">
    <property type="nucleotide sequence ID" value="NZ_BAAAII010000004.1"/>
</dbReference>
<evidence type="ECO:0000313" key="1">
    <source>
        <dbReference type="EMBL" id="MDP0398363.1"/>
    </source>
</evidence>
<dbReference type="EMBL" id="JAUTIX010000003">
    <property type="protein sequence ID" value="MDP0398363.1"/>
    <property type="molecule type" value="Genomic_DNA"/>
</dbReference>